<keyword evidence="6 10" id="KW-0472">Membrane</keyword>
<protein>
    <recommendedName>
        <fullName evidence="11">G-protein coupled receptors family 1 profile domain-containing protein</fullName>
    </recommendedName>
</protein>
<dbReference type="GO" id="GO:0004930">
    <property type="term" value="F:G protein-coupled receptor activity"/>
    <property type="evidence" value="ECO:0007669"/>
    <property type="project" value="UniProtKB-KW"/>
</dbReference>
<evidence type="ECO:0000259" key="11">
    <source>
        <dbReference type="PROSITE" id="PS50262"/>
    </source>
</evidence>
<feature type="transmembrane region" description="Helical" evidence="10">
    <location>
        <begin position="229"/>
        <end position="254"/>
    </location>
</feature>
<keyword evidence="2" id="KW-1003">Cell membrane</keyword>
<keyword evidence="7" id="KW-0675">Receptor</keyword>
<dbReference type="InterPro" id="IPR000276">
    <property type="entry name" value="GPCR_Rhodpsn"/>
</dbReference>
<evidence type="ECO:0000256" key="3">
    <source>
        <dbReference type="ARBA" id="ARBA00022692"/>
    </source>
</evidence>
<keyword evidence="3 10" id="KW-0812">Transmembrane</keyword>
<evidence type="ECO:0000256" key="8">
    <source>
        <dbReference type="ARBA" id="ARBA00023180"/>
    </source>
</evidence>
<sequence>MAIGNSSSTNSSSTQQEGGQMDQEISSSVKIFLGVFIIFLAVIGILGNTIVITVLKLKNIFTRKTTSLILTSLAAVDLLGSMVDIPLAFSTMVVTPPLGQLYNLSLAQVAIGPFFFWGYITCFFLLSIDRNDALRKSSNRQVFLTTKRILAVLTLSVTSGVGISLLCVFQSENPNPLLPRKTEPRFVTLMIAVSSNIYLFLKIRKWIKENASSSDQGQSSQWRVKERNISWTVIQVILVVFFSYIPYIIGSIIYDNNSEMRSLNGIAICRSLTYLKYAVNAFIFTRLDRRFLRCFVDILRGADSINRKTVKKSFQQRIKSNKVEDRCDAEEVSGINRHAISIPESNDANDVLNGGVHSLASGHQNIRQLVTITVRELNRIENDCTIGQNGAPSTNDSHNITSRKNNCIKREETSTQREQAYWEMKQVQKIGVHANRMRRYIDATSENYA</sequence>
<organism evidence="12 13">
    <name type="scientific">Desmophyllum pertusum</name>
    <dbReference type="NCBI Taxonomy" id="174260"/>
    <lineage>
        <taxon>Eukaryota</taxon>
        <taxon>Metazoa</taxon>
        <taxon>Cnidaria</taxon>
        <taxon>Anthozoa</taxon>
        <taxon>Hexacorallia</taxon>
        <taxon>Scleractinia</taxon>
        <taxon>Caryophylliina</taxon>
        <taxon>Caryophylliidae</taxon>
        <taxon>Desmophyllum</taxon>
    </lineage>
</organism>
<evidence type="ECO:0000313" key="13">
    <source>
        <dbReference type="Proteomes" id="UP001163046"/>
    </source>
</evidence>
<keyword evidence="5" id="KW-0297">G-protein coupled receptor</keyword>
<keyword evidence="4 10" id="KW-1133">Transmembrane helix</keyword>
<accession>A0A9W9YGK9</accession>
<evidence type="ECO:0000256" key="4">
    <source>
        <dbReference type="ARBA" id="ARBA00022989"/>
    </source>
</evidence>
<feature type="domain" description="G-protein coupled receptors family 1 profile" evidence="11">
    <location>
        <begin position="47"/>
        <end position="284"/>
    </location>
</feature>
<dbReference type="InterPro" id="IPR017452">
    <property type="entry name" value="GPCR_Rhodpsn_7TM"/>
</dbReference>
<gene>
    <name evidence="12" type="ORF">OS493_008042</name>
</gene>
<evidence type="ECO:0000256" key="9">
    <source>
        <dbReference type="ARBA" id="ARBA00023224"/>
    </source>
</evidence>
<dbReference type="PRINTS" id="PR00237">
    <property type="entry name" value="GPCRRHODOPSN"/>
</dbReference>
<dbReference type="Gene3D" id="1.20.1070.10">
    <property type="entry name" value="Rhodopsin 7-helix transmembrane proteins"/>
    <property type="match status" value="2"/>
</dbReference>
<reference evidence="12" key="1">
    <citation type="submission" date="2023-01" db="EMBL/GenBank/DDBJ databases">
        <title>Genome assembly of the deep-sea coral Lophelia pertusa.</title>
        <authorList>
            <person name="Herrera S."/>
            <person name="Cordes E."/>
        </authorList>
    </citation>
    <scope>NUCLEOTIDE SEQUENCE</scope>
    <source>
        <strain evidence="12">USNM1676648</strain>
        <tissue evidence="12">Polyp</tissue>
    </source>
</reference>
<dbReference type="PANTHER" id="PTHR24246:SF27">
    <property type="entry name" value="ADENOSINE RECEPTOR, ISOFORM A"/>
    <property type="match status" value="1"/>
</dbReference>
<dbReference type="PANTHER" id="PTHR24246">
    <property type="entry name" value="OLFACTORY RECEPTOR AND ADENOSINE RECEPTOR"/>
    <property type="match status" value="1"/>
</dbReference>
<dbReference type="AlphaFoldDB" id="A0A9W9YGK9"/>
<dbReference type="Pfam" id="PF00001">
    <property type="entry name" value="7tm_1"/>
    <property type="match status" value="1"/>
</dbReference>
<evidence type="ECO:0000313" key="12">
    <source>
        <dbReference type="EMBL" id="KAJ7337884.1"/>
    </source>
</evidence>
<evidence type="ECO:0000256" key="7">
    <source>
        <dbReference type="ARBA" id="ARBA00023170"/>
    </source>
</evidence>
<feature type="transmembrane region" description="Helical" evidence="10">
    <location>
        <begin position="31"/>
        <end position="55"/>
    </location>
</feature>
<dbReference type="EMBL" id="MU827780">
    <property type="protein sequence ID" value="KAJ7337884.1"/>
    <property type="molecule type" value="Genomic_DNA"/>
</dbReference>
<evidence type="ECO:0000256" key="2">
    <source>
        <dbReference type="ARBA" id="ARBA00022475"/>
    </source>
</evidence>
<evidence type="ECO:0000256" key="10">
    <source>
        <dbReference type="SAM" id="Phobius"/>
    </source>
</evidence>
<comment type="caution">
    <text evidence="12">The sequence shown here is derived from an EMBL/GenBank/DDBJ whole genome shotgun (WGS) entry which is preliminary data.</text>
</comment>
<keyword evidence="13" id="KW-1185">Reference proteome</keyword>
<feature type="transmembrane region" description="Helical" evidence="10">
    <location>
        <begin position="149"/>
        <end position="171"/>
    </location>
</feature>
<evidence type="ECO:0000256" key="6">
    <source>
        <dbReference type="ARBA" id="ARBA00023136"/>
    </source>
</evidence>
<dbReference type="CDD" id="cd00637">
    <property type="entry name" value="7tm_classA_rhodopsin-like"/>
    <property type="match status" value="1"/>
</dbReference>
<feature type="transmembrane region" description="Helical" evidence="10">
    <location>
        <begin position="67"/>
        <end position="89"/>
    </location>
</feature>
<dbReference type="Proteomes" id="UP001163046">
    <property type="component" value="Unassembled WGS sequence"/>
</dbReference>
<proteinExistence type="predicted"/>
<keyword evidence="9" id="KW-0807">Transducer</keyword>
<feature type="transmembrane region" description="Helical" evidence="10">
    <location>
        <begin position="109"/>
        <end position="128"/>
    </location>
</feature>
<evidence type="ECO:0000256" key="5">
    <source>
        <dbReference type="ARBA" id="ARBA00023040"/>
    </source>
</evidence>
<evidence type="ECO:0000256" key="1">
    <source>
        <dbReference type="ARBA" id="ARBA00004651"/>
    </source>
</evidence>
<comment type="subcellular location">
    <subcellularLocation>
        <location evidence="1">Cell membrane</location>
        <topology evidence="1">Multi-pass membrane protein</topology>
    </subcellularLocation>
</comment>
<name>A0A9W9YGK9_9CNID</name>
<keyword evidence="8" id="KW-0325">Glycoprotein</keyword>
<dbReference type="OrthoDB" id="5977869at2759"/>
<dbReference type="PROSITE" id="PS50262">
    <property type="entry name" value="G_PROTEIN_RECEP_F1_2"/>
    <property type="match status" value="1"/>
</dbReference>
<dbReference type="GO" id="GO:0005886">
    <property type="term" value="C:plasma membrane"/>
    <property type="evidence" value="ECO:0007669"/>
    <property type="project" value="UniProtKB-SubCell"/>
</dbReference>
<dbReference type="SUPFAM" id="SSF81321">
    <property type="entry name" value="Family A G protein-coupled receptor-like"/>
    <property type="match status" value="1"/>
</dbReference>
<feature type="transmembrane region" description="Helical" evidence="10">
    <location>
        <begin position="183"/>
        <end position="201"/>
    </location>
</feature>